<gene>
    <name evidence="8" type="ORF">X943_002242</name>
</gene>
<dbReference type="EMBL" id="JAHBMH010000073">
    <property type="protein sequence ID" value="KAK1933118.1"/>
    <property type="molecule type" value="Genomic_DNA"/>
</dbReference>
<reference evidence="8" key="1">
    <citation type="journal article" date="2014" name="Nucleic Acids Res.">
        <title>The evolutionary dynamics of variant antigen genes in Babesia reveal a history of genomic innovation underlying host-parasite interaction.</title>
        <authorList>
            <person name="Jackson A.P."/>
            <person name="Otto T.D."/>
            <person name="Darby A."/>
            <person name="Ramaprasad A."/>
            <person name="Xia D."/>
            <person name="Echaide I.E."/>
            <person name="Farber M."/>
            <person name="Gahlot S."/>
            <person name="Gamble J."/>
            <person name="Gupta D."/>
            <person name="Gupta Y."/>
            <person name="Jackson L."/>
            <person name="Malandrin L."/>
            <person name="Malas T.B."/>
            <person name="Moussa E."/>
            <person name="Nair M."/>
            <person name="Reid A.J."/>
            <person name="Sanders M."/>
            <person name="Sharma J."/>
            <person name="Tracey A."/>
            <person name="Quail M.A."/>
            <person name="Weir W."/>
            <person name="Wastling J.M."/>
            <person name="Hall N."/>
            <person name="Willadsen P."/>
            <person name="Lingelbach K."/>
            <person name="Shiels B."/>
            <person name="Tait A."/>
            <person name="Berriman M."/>
            <person name="Allred D.R."/>
            <person name="Pain A."/>
        </authorList>
    </citation>
    <scope>NUCLEOTIDE SEQUENCE</scope>
    <source>
        <strain evidence="8">1802A</strain>
    </source>
</reference>
<dbReference type="SMART" id="SM00154">
    <property type="entry name" value="ZnF_AN1"/>
    <property type="match status" value="1"/>
</dbReference>
<accession>A0AAD9G777</accession>
<dbReference type="InterPro" id="IPR002653">
    <property type="entry name" value="Znf_A20"/>
</dbReference>
<keyword evidence="1" id="KW-0479">Metal-binding</keyword>
<protein>
    <submittedName>
        <fullName evidence="8">Uncharacterized protein</fullName>
    </submittedName>
</protein>
<evidence type="ECO:0000256" key="3">
    <source>
        <dbReference type="ARBA" id="ARBA00022833"/>
    </source>
</evidence>
<feature type="compositionally biased region" description="Polar residues" evidence="5">
    <location>
        <begin position="61"/>
        <end position="75"/>
    </location>
</feature>
<evidence type="ECO:0000259" key="6">
    <source>
        <dbReference type="PROSITE" id="PS51036"/>
    </source>
</evidence>
<dbReference type="Gene3D" id="4.10.1110.10">
    <property type="entry name" value="AN1-like Zinc finger"/>
    <property type="match status" value="1"/>
</dbReference>
<evidence type="ECO:0000313" key="9">
    <source>
        <dbReference type="Proteomes" id="UP001195914"/>
    </source>
</evidence>
<comment type="caution">
    <text evidence="8">The sequence shown here is derived from an EMBL/GenBank/DDBJ whole genome shotgun (WGS) entry which is preliminary data.</text>
</comment>
<keyword evidence="3" id="KW-0862">Zinc</keyword>
<dbReference type="PANTHER" id="PTHR10634">
    <property type="entry name" value="AN1-TYPE ZINC FINGER PROTEIN"/>
    <property type="match status" value="1"/>
</dbReference>
<evidence type="ECO:0000256" key="4">
    <source>
        <dbReference type="PROSITE-ProRule" id="PRU00449"/>
    </source>
</evidence>
<organism evidence="8 9">
    <name type="scientific">Babesia divergens</name>
    <dbReference type="NCBI Taxonomy" id="32595"/>
    <lineage>
        <taxon>Eukaryota</taxon>
        <taxon>Sar</taxon>
        <taxon>Alveolata</taxon>
        <taxon>Apicomplexa</taxon>
        <taxon>Aconoidasida</taxon>
        <taxon>Piroplasmida</taxon>
        <taxon>Babesiidae</taxon>
        <taxon>Babesia</taxon>
    </lineage>
</organism>
<dbReference type="InterPro" id="IPR035896">
    <property type="entry name" value="AN1-like_Znf"/>
</dbReference>
<keyword evidence="2 4" id="KW-0863">Zinc-finger</keyword>
<dbReference type="Pfam" id="PF01754">
    <property type="entry name" value="zf-A20"/>
    <property type="match status" value="1"/>
</dbReference>
<dbReference type="PROSITE" id="PS51039">
    <property type="entry name" value="ZF_AN1"/>
    <property type="match status" value="1"/>
</dbReference>
<feature type="domain" description="A20-type" evidence="6">
    <location>
        <begin position="9"/>
        <end position="43"/>
    </location>
</feature>
<dbReference type="GO" id="GO:0008270">
    <property type="term" value="F:zinc ion binding"/>
    <property type="evidence" value="ECO:0007669"/>
    <property type="project" value="UniProtKB-KW"/>
</dbReference>
<dbReference type="AlphaFoldDB" id="A0AAD9G777"/>
<feature type="compositionally biased region" description="Basic and acidic residues" evidence="5">
    <location>
        <begin position="77"/>
        <end position="86"/>
    </location>
</feature>
<keyword evidence="9" id="KW-1185">Reference proteome</keyword>
<evidence type="ECO:0000259" key="7">
    <source>
        <dbReference type="PROSITE" id="PS51039"/>
    </source>
</evidence>
<name>A0AAD9G777_BABDI</name>
<evidence type="ECO:0000256" key="5">
    <source>
        <dbReference type="SAM" id="MobiDB-lite"/>
    </source>
</evidence>
<dbReference type="SUPFAM" id="SSF57716">
    <property type="entry name" value="Glucocorticoid receptor-like (DNA-binding domain)"/>
    <property type="match status" value="1"/>
</dbReference>
<dbReference type="GO" id="GO:0003677">
    <property type="term" value="F:DNA binding"/>
    <property type="evidence" value="ECO:0007669"/>
    <property type="project" value="InterPro"/>
</dbReference>
<feature type="region of interest" description="Disordered" evidence="5">
    <location>
        <begin position="60"/>
        <end position="88"/>
    </location>
</feature>
<sequence>MNSEHDEQPNEPMLCKNNCGFYGNAANDNLCSKCYKDQLKIQSTAESYFTKETAYIEPSITAETTGDSTASSGLPQRSDEAGKEAGDVEAESVPDRCYHCDRLIGILGFKCRCNRYFCAQHRQANIHDCQFDYKSLFRSQLITKNQKVVRDKLERI</sequence>
<dbReference type="Gene3D" id="1.20.5.4770">
    <property type="match status" value="1"/>
</dbReference>
<evidence type="ECO:0000256" key="2">
    <source>
        <dbReference type="ARBA" id="ARBA00022771"/>
    </source>
</evidence>
<evidence type="ECO:0000313" key="8">
    <source>
        <dbReference type="EMBL" id="KAK1933118.1"/>
    </source>
</evidence>
<dbReference type="InterPro" id="IPR000058">
    <property type="entry name" value="Znf_AN1"/>
</dbReference>
<dbReference type="Pfam" id="PF01428">
    <property type="entry name" value="zf-AN1"/>
    <property type="match status" value="1"/>
</dbReference>
<proteinExistence type="predicted"/>
<evidence type="ECO:0000256" key="1">
    <source>
        <dbReference type="ARBA" id="ARBA00022723"/>
    </source>
</evidence>
<dbReference type="Proteomes" id="UP001195914">
    <property type="component" value="Unassembled WGS sequence"/>
</dbReference>
<dbReference type="SMART" id="SM00259">
    <property type="entry name" value="ZnF_A20"/>
    <property type="match status" value="1"/>
</dbReference>
<feature type="domain" description="AN1-type" evidence="7">
    <location>
        <begin position="91"/>
        <end position="137"/>
    </location>
</feature>
<dbReference type="PROSITE" id="PS51036">
    <property type="entry name" value="ZF_A20"/>
    <property type="match status" value="1"/>
</dbReference>
<dbReference type="SUPFAM" id="SSF118310">
    <property type="entry name" value="AN1-like Zinc finger"/>
    <property type="match status" value="1"/>
</dbReference>
<dbReference type="InterPro" id="IPR050652">
    <property type="entry name" value="AN1_A20_ZnFinger"/>
</dbReference>
<reference evidence="8" key="2">
    <citation type="submission" date="2021-05" db="EMBL/GenBank/DDBJ databases">
        <authorList>
            <person name="Pain A."/>
        </authorList>
    </citation>
    <scope>NUCLEOTIDE SEQUENCE</scope>
    <source>
        <strain evidence="8">1802A</strain>
    </source>
</reference>